<dbReference type="Pfam" id="PF03729">
    <property type="entry name" value="DUF308"/>
    <property type="match status" value="1"/>
</dbReference>
<dbReference type="OrthoDB" id="9773199at2"/>
<evidence type="ECO:0000256" key="1">
    <source>
        <dbReference type="ARBA" id="ARBA00022475"/>
    </source>
</evidence>
<evidence type="ECO:0000256" key="4">
    <source>
        <dbReference type="ARBA" id="ARBA00023136"/>
    </source>
</evidence>
<dbReference type="GO" id="GO:0008758">
    <property type="term" value="F:UDP-2,3-diacylglucosamine hydrolase activity"/>
    <property type="evidence" value="ECO:0007669"/>
    <property type="project" value="TreeGrafter"/>
</dbReference>
<dbReference type="Proteomes" id="UP000309215">
    <property type="component" value="Unassembled WGS sequence"/>
</dbReference>
<dbReference type="RefSeq" id="WP_136927851.1">
    <property type="nucleotide sequence ID" value="NZ_SSMQ01000004.1"/>
</dbReference>
<feature type="transmembrane region" description="Helical" evidence="6">
    <location>
        <begin position="326"/>
        <end position="347"/>
    </location>
</feature>
<dbReference type="SUPFAM" id="SSF56300">
    <property type="entry name" value="Metallo-dependent phosphatases"/>
    <property type="match status" value="1"/>
</dbReference>
<dbReference type="InterPro" id="IPR005325">
    <property type="entry name" value="DUF308_memb"/>
</dbReference>
<sequence length="517" mass="56337">MDRTARDIFVISDLHLGDGGARDNFEAGKKTGELRAFLDHVGAEGGELFILGDLFELWQMNMSLLFVKRRELLDHLAAVETLYVPGNHDVDLVHFAGTDLLAHPLFAHMRAPFERVIGGKRFRFCHGHETDPFNAGDQPGFGRMLAIFGGVFEDENGSPLLRSGEAAEDVLEQFGDSMLTIWRCALGAMKKHATREDLRPDAALTPAQNPDRLGEHVAGVRAERQKDGYDVVVLGHTHKVGRIGDWYFNSGSWTGPLNHFLRISPDGHVRHLAWKSGRAIEHEMPVVAPDEPRRAEPSAVQNPFQSAKSAVKTLFPRPKKPERARWILLAQGALAFALGIGTLSVSIGHGASAGWRVLVTTFGLYALVDGVISLWAARSEVPLKRLFSRLRGAAGILLGLVVLRRGYAAEIFVVLIGIWAFISGALRAAASVVFKGMVDSRWLSIVGVGLMIAGLLLLLWPPSAPLVKFVLAGYLCYYGLGEMLAGVFGQRLPKKAALIRAFVPPRPGGPASAAPLR</sequence>
<feature type="domain" description="Calcineurin-like phosphoesterase" evidence="7">
    <location>
        <begin position="8"/>
        <end position="239"/>
    </location>
</feature>
<organism evidence="8 9">
    <name type="scientific">Polyangium fumosum</name>
    <dbReference type="NCBI Taxonomy" id="889272"/>
    <lineage>
        <taxon>Bacteria</taxon>
        <taxon>Pseudomonadati</taxon>
        <taxon>Myxococcota</taxon>
        <taxon>Polyangia</taxon>
        <taxon>Polyangiales</taxon>
        <taxon>Polyangiaceae</taxon>
        <taxon>Polyangium</taxon>
    </lineage>
</organism>
<dbReference type="GO" id="GO:0009245">
    <property type="term" value="P:lipid A biosynthetic process"/>
    <property type="evidence" value="ECO:0007669"/>
    <property type="project" value="TreeGrafter"/>
</dbReference>
<reference evidence="8 9" key="1">
    <citation type="submission" date="2019-04" db="EMBL/GenBank/DDBJ databases">
        <authorList>
            <person name="Li Y."/>
            <person name="Wang J."/>
        </authorList>
    </citation>
    <scope>NUCLEOTIDE SEQUENCE [LARGE SCALE GENOMIC DNA]</scope>
    <source>
        <strain evidence="8 9">DSM 14668</strain>
    </source>
</reference>
<dbReference type="AlphaFoldDB" id="A0A4U1JJQ7"/>
<dbReference type="InterPro" id="IPR029052">
    <property type="entry name" value="Metallo-depent_PP-like"/>
</dbReference>
<proteinExistence type="predicted"/>
<keyword evidence="3" id="KW-0479">Metal-binding</keyword>
<evidence type="ECO:0000256" key="3">
    <source>
        <dbReference type="ARBA" id="ARBA00022723"/>
    </source>
</evidence>
<dbReference type="Gene3D" id="3.60.21.10">
    <property type="match status" value="1"/>
</dbReference>
<evidence type="ECO:0000259" key="7">
    <source>
        <dbReference type="Pfam" id="PF00149"/>
    </source>
</evidence>
<dbReference type="PANTHER" id="PTHR34990">
    <property type="entry name" value="UDP-2,3-DIACYLGLUCOSAMINE HYDROLASE-RELATED"/>
    <property type="match status" value="1"/>
</dbReference>
<evidence type="ECO:0000256" key="5">
    <source>
        <dbReference type="ARBA" id="ARBA00023211"/>
    </source>
</evidence>
<evidence type="ECO:0000313" key="9">
    <source>
        <dbReference type="Proteomes" id="UP000309215"/>
    </source>
</evidence>
<feature type="transmembrane region" description="Helical" evidence="6">
    <location>
        <begin position="411"/>
        <end position="430"/>
    </location>
</feature>
<protein>
    <submittedName>
        <fullName evidence="8">UDP-2,3-diacylglucosamine diphosphatase</fullName>
    </submittedName>
</protein>
<keyword evidence="5" id="KW-0464">Manganese</keyword>
<accession>A0A4U1JJQ7</accession>
<gene>
    <name evidence="8" type="ORF">E8A74_05430</name>
</gene>
<keyword evidence="1" id="KW-1003">Cell membrane</keyword>
<dbReference type="GO" id="GO:0046872">
    <property type="term" value="F:metal ion binding"/>
    <property type="evidence" value="ECO:0007669"/>
    <property type="project" value="UniProtKB-KW"/>
</dbReference>
<keyword evidence="6" id="KW-0812">Transmembrane</keyword>
<dbReference type="InterPro" id="IPR004843">
    <property type="entry name" value="Calcineurin-like_PHP"/>
</dbReference>
<keyword evidence="4 6" id="KW-0472">Membrane</keyword>
<keyword evidence="6" id="KW-1133">Transmembrane helix</keyword>
<dbReference type="GO" id="GO:0016020">
    <property type="term" value="C:membrane"/>
    <property type="evidence" value="ECO:0007669"/>
    <property type="project" value="GOC"/>
</dbReference>
<dbReference type="Pfam" id="PF00149">
    <property type="entry name" value="Metallophos"/>
    <property type="match status" value="1"/>
</dbReference>
<evidence type="ECO:0000256" key="6">
    <source>
        <dbReference type="SAM" id="Phobius"/>
    </source>
</evidence>
<keyword evidence="2" id="KW-0997">Cell inner membrane</keyword>
<feature type="transmembrane region" description="Helical" evidence="6">
    <location>
        <begin position="353"/>
        <end position="376"/>
    </location>
</feature>
<feature type="transmembrane region" description="Helical" evidence="6">
    <location>
        <begin position="466"/>
        <end position="488"/>
    </location>
</feature>
<keyword evidence="9" id="KW-1185">Reference proteome</keyword>
<dbReference type="CDD" id="cd07398">
    <property type="entry name" value="MPP_YbbF-LpxH"/>
    <property type="match status" value="1"/>
</dbReference>
<feature type="transmembrane region" description="Helical" evidence="6">
    <location>
        <begin position="442"/>
        <end position="460"/>
    </location>
</feature>
<comment type="caution">
    <text evidence="8">The sequence shown here is derived from an EMBL/GenBank/DDBJ whole genome shotgun (WGS) entry which is preliminary data.</text>
</comment>
<dbReference type="InterPro" id="IPR043461">
    <property type="entry name" value="LpxH-like"/>
</dbReference>
<evidence type="ECO:0000256" key="2">
    <source>
        <dbReference type="ARBA" id="ARBA00022519"/>
    </source>
</evidence>
<name>A0A4U1JJQ7_9BACT</name>
<dbReference type="EMBL" id="SSMQ01000004">
    <property type="protein sequence ID" value="TKD12056.1"/>
    <property type="molecule type" value="Genomic_DNA"/>
</dbReference>
<evidence type="ECO:0000313" key="8">
    <source>
        <dbReference type="EMBL" id="TKD12056.1"/>
    </source>
</evidence>